<proteinExistence type="predicted"/>
<name>Q4SYJ4_TETNG</name>
<dbReference type="InterPro" id="IPR006020">
    <property type="entry name" value="PTB/PI_dom"/>
</dbReference>
<dbReference type="CDD" id="cd01269">
    <property type="entry name" value="PTB_TBC1D1_like"/>
    <property type="match status" value="1"/>
</dbReference>
<dbReference type="InterPro" id="IPR011993">
    <property type="entry name" value="PH-like_dom_sf"/>
</dbReference>
<dbReference type="SUPFAM" id="SSF50729">
    <property type="entry name" value="PH domain-like"/>
    <property type="match status" value="1"/>
</dbReference>
<dbReference type="EMBL" id="CAAE01012036">
    <property type="protein sequence ID" value="CAF94288.1"/>
    <property type="molecule type" value="Genomic_DNA"/>
</dbReference>
<sequence length="209" mass="22744">MAPAESASSTTFAKRFEVLFCGRLTVPHKNAPPALIDECILKLSRLESSTSEGGASGPRGGLKAFAVPANGLKSRDDRGGSVGDPGTRHPVLFRSDPSFPCLQALDENGLSPEISRTLTADSLLSGVRPSSQQENRTMLFMVTRSQIFLISPETKKVSMEKSFREISFCSQGIRNVDHFGFICRETAEEGSCFVCYVFQCANEALVRDQ</sequence>
<organism evidence="3">
    <name type="scientific">Tetraodon nigroviridis</name>
    <name type="common">Spotted green pufferfish</name>
    <name type="synonym">Chelonodon nigroviridis</name>
    <dbReference type="NCBI Taxonomy" id="99883"/>
    <lineage>
        <taxon>Eukaryota</taxon>
        <taxon>Metazoa</taxon>
        <taxon>Chordata</taxon>
        <taxon>Craniata</taxon>
        <taxon>Vertebrata</taxon>
        <taxon>Euteleostomi</taxon>
        <taxon>Actinopterygii</taxon>
        <taxon>Neopterygii</taxon>
        <taxon>Teleostei</taxon>
        <taxon>Neoteleostei</taxon>
        <taxon>Acanthomorphata</taxon>
        <taxon>Eupercaria</taxon>
        <taxon>Tetraodontiformes</taxon>
        <taxon>Tetradontoidea</taxon>
        <taxon>Tetraodontidae</taxon>
        <taxon>Tetraodon</taxon>
    </lineage>
</organism>
<reference evidence="3" key="1">
    <citation type="journal article" date="2004" name="Nature">
        <title>Genome duplication in the teleost fish Tetraodon nigroviridis reveals the early vertebrate proto-karyotype.</title>
        <authorList>
            <person name="Jaillon O."/>
            <person name="Aury J.-M."/>
            <person name="Brunet F."/>
            <person name="Petit J.-L."/>
            <person name="Stange-Thomann N."/>
            <person name="Mauceli E."/>
            <person name="Bouneau L."/>
            <person name="Fischer C."/>
            <person name="Ozouf-Costaz C."/>
            <person name="Bernot A."/>
            <person name="Nicaud S."/>
            <person name="Jaffe D."/>
            <person name="Fisher S."/>
            <person name="Lutfalla G."/>
            <person name="Dossat C."/>
            <person name="Segurens B."/>
            <person name="Dasilva C."/>
            <person name="Salanoubat M."/>
            <person name="Levy M."/>
            <person name="Boudet N."/>
            <person name="Castellano S."/>
            <person name="Anthouard V."/>
            <person name="Jubin C."/>
            <person name="Castelli V."/>
            <person name="Katinka M."/>
            <person name="Vacherie B."/>
            <person name="Biemont C."/>
            <person name="Skalli Z."/>
            <person name="Cattolico L."/>
            <person name="Poulain J."/>
            <person name="De Berardinis V."/>
            <person name="Cruaud C."/>
            <person name="Duprat S."/>
            <person name="Brottier P."/>
            <person name="Coutanceau J.-P."/>
            <person name="Gouzy J."/>
            <person name="Parra G."/>
            <person name="Lardier G."/>
            <person name="Chapple C."/>
            <person name="McKernan K.J."/>
            <person name="McEwan P."/>
            <person name="Bosak S."/>
            <person name="Kellis M."/>
            <person name="Volff J.-N."/>
            <person name="Guigo R."/>
            <person name="Zody M.C."/>
            <person name="Mesirov J."/>
            <person name="Lindblad-Toh K."/>
            <person name="Birren B."/>
            <person name="Nusbaum C."/>
            <person name="Kahn D."/>
            <person name="Robinson-Rechavi M."/>
            <person name="Laudet V."/>
            <person name="Schachter V."/>
            <person name="Quetier F."/>
            <person name="Saurin W."/>
            <person name="Scarpelli C."/>
            <person name="Wincker P."/>
            <person name="Lander E.S."/>
            <person name="Weissenbach J."/>
            <person name="Roest Crollius H."/>
        </authorList>
    </citation>
    <scope>NUCLEOTIDE SEQUENCE [LARGE SCALE GENOMIC DNA]</scope>
</reference>
<dbReference type="PANTHER" id="PTHR11232">
    <property type="entry name" value="PHOSPHOTYROSINE INTERACTION DOMAIN-CONTAINING FAMILY MEMBER"/>
    <property type="match status" value="1"/>
</dbReference>
<reference evidence="3" key="2">
    <citation type="submission" date="2004-02" db="EMBL/GenBank/DDBJ databases">
        <authorList>
            <consortium name="Genoscope"/>
            <consortium name="Whitehead Institute Centre for Genome Research"/>
        </authorList>
    </citation>
    <scope>NUCLEOTIDE SEQUENCE</scope>
</reference>
<dbReference type="OrthoDB" id="295078at2759"/>
<feature type="domain" description="PID" evidence="2">
    <location>
        <begin position="101"/>
        <end position="200"/>
    </location>
</feature>
<dbReference type="PANTHER" id="PTHR11232:SF50">
    <property type="entry name" value="TBC1 DOMAIN FAMILY MEMBER 1"/>
    <property type="match status" value="1"/>
</dbReference>
<dbReference type="Gene3D" id="2.30.29.30">
    <property type="entry name" value="Pleckstrin-homology domain (PH domain)/Phosphotyrosine-binding domain (PTB)"/>
    <property type="match status" value="1"/>
</dbReference>
<evidence type="ECO:0000313" key="3">
    <source>
        <dbReference type="EMBL" id="CAF94288.1"/>
    </source>
</evidence>
<evidence type="ECO:0000256" key="1">
    <source>
        <dbReference type="SAM" id="MobiDB-lite"/>
    </source>
</evidence>
<dbReference type="SMART" id="SM00462">
    <property type="entry name" value="PTB"/>
    <property type="match status" value="1"/>
</dbReference>
<dbReference type="AlphaFoldDB" id="Q4SYJ4"/>
<gene>
    <name evidence="3" type="ORF">GSTENG00010301001</name>
</gene>
<protein>
    <submittedName>
        <fullName evidence="3">(spotted green pufferfish) hypothetical protein</fullName>
    </submittedName>
</protein>
<dbReference type="InterPro" id="IPR051133">
    <property type="entry name" value="Adapter_Engulfment-Domain"/>
</dbReference>
<dbReference type="PROSITE" id="PS01179">
    <property type="entry name" value="PID"/>
    <property type="match status" value="1"/>
</dbReference>
<evidence type="ECO:0000259" key="2">
    <source>
        <dbReference type="PROSITE" id="PS01179"/>
    </source>
</evidence>
<accession>Q4SYJ4</accession>
<feature type="region of interest" description="Disordered" evidence="1">
    <location>
        <begin position="68"/>
        <end position="89"/>
    </location>
</feature>
<dbReference type="Pfam" id="PF00640">
    <property type="entry name" value="PID"/>
    <property type="match status" value="1"/>
</dbReference>
<comment type="caution">
    <text evidence="3">The sequence shown here is derived from an EMBL/GenBank/DDBJ whole genome shotgun (WGS) entry which is preliminary data.</text>
</comment>
<dbReference type="KEGG" id="tng:GSTEN00010301G001"/>